<keyword evidence="2" id="KW-0507">mRNA processing</keyword>
<feature type="compositionally biased region" description="Low complexity" evidence="8">
    <location>
        <begin position="187"/>
        <end position="196"/>
    </location>
</feature>
<dbReference type="RefSeq" id="XP_058975096.1">
    <property type="nucleotide sequence ID" value="XM_059119113.1"/>
</dbReference>
<reference evidence="11" key="1">
    <citation type="submission" date="2025-08" db="UniProtKB">
        <authorList>
            <consortium name="RefSeq"/>
        </authorList>
    </citation>
    <scope>IDENTIFICATION</scope>
    <source>
        <strain evidence="11">Aabys</strain>
        <tissue evidence="11">Whole body</tissue>
    </source>
</reference>
<organism evidence="10 11">
    <name type="scientific">Musca domestica</name>
    <name type="common">House fly</name>
    <dbReference type="NCBI Taxonomy" id="7370"/>
    <lineage>
        <taxon>Eukaryota</taxon>
        <taxon>Metazoa</taxon>
        <taxon>Ecdysozoa</taxon>
        <taxon>Arthropoda</taxon>
        <taxon>Hexapoda</taxon>
        <taxon>Insecta</taxon>
        <taxon>Pterygota</taxon>
        <taxon>Neoptera</taxon>
        <taxon>Endopterygota</taxon>
        <taxon>Diptera</taxon>
        <taxon>Brachycera</taxon>
        <taxon>Muscomorpha</taxon>
        <taxon>Muscoidea</taxon>
        <taxon>Muscidae</taxon>
        <taxon>Musca</taxon>
    </lineage>
</organism>
<feature type="compositionally biased region" description="Low complexity" evidence="8">
    <location>
        <begin position="254"/>
        <end position="274"/>
    </location>
</feature>
<evidence type="ECO:0000313" key="10">
    <source>
        <dbReference type="Proteomes" id="UP001652621"/>
    </source>
</evidence>
<evidence type="ECO:0000256" key="3">
    <source>
        <dbReference type="ARBA" id="ARBA00022737"/>
    </source>
</evidence>
<dbReference type="InterPro" id="IPR004087">
    <property type="entry name" value="KH_dom"/>
</dbReference>
<feature type="region of interest" description="Disordered" evidence="8">
    <location>
        <begin position="112"/>
        <end position="135"/>
    </location>
</feature>
<dbReference type="InterPro" id="IPR047275">
    <property type="entry name" value="KH-I_NOVA_rpt1"/>
</dbReference>
<dbReference type="SUPFAM" id="SSF54791">
    <property type="entry name" value="Eukaryotic type KH-domain (KH-domain type I)"/>
    <property type="match status" value="3"/>
</dbReference>
<dbReference type="PROSITE" id="PS50084">
    <property type="entry name" value="KH_TYPE_1"/>
    <property type="match status" value="3"/>
</dbReference>
<keyword evidence="10" id="KW-1185">Reference proteome</keyword>
<protein>
    <submittedName>
        <fullName evidence="11">RNA-binding protein Pasilla isoform X7</fullName>
    </submittedName>
</protein>
<feature type="domain" description="K Homology" evidence="9">
    <location>
        <begin position="841"/>
        <end position="914"/>
    </location>
</feature>
<proteinExistence type="predicted"/>
<feature type="region of interest" description="Disordered" evidence="8">
    <location>
        <begin position="176"/>
        <end position="215"/>
    </location>
</feature>
<evidence type="ECO:0000256" key="6">
    <source>
        <dbReference type="ARBA" id="ARBA00023242"/>
    </source>
</evidence>
<evidence type="ECO:0000256" key="7">
    <source>
        <dbReference type="PROSITE-ProRule" id="PRU00117"/>
    </source>
</evidence>
<dbReference type="InterPro" id="IPR004088">
    <property type="entry name" value="KH_dom_type_1"/>
</dbReference>
<sequence>MSQINALSESLMTNAFDLIGGSTMAQQFLEHMDFYANNGTTTTTTHHSHHQHPEHQNSQTPSPNSSTTTTTATTNSGYRQQQQLPNNLDFHQQTMEGFFPTTKQMMMFDNQQHRNSKSENNSSASSSPSSLNSNHLYNHFYKPLQQQYTEATTNQHQGGPSSPANMPRLYELYGQQSNPQQHQASMQHSLSNTSNHLNHHHNNNNNHHHQQQQSLENNLYQTSQHLSNLNIQMDSQQQQQQQQNLAQTAVIGPTSSSTSGTSSATSVATMMGSSNNTTLVLGNHNSATNNNNANNHLNHNNNNNNNNNNNGPNMGNNMSGSSSSTATSVSTVTTLANPISPQQQQQEQQSQSQQHQQYHHQQHQHQQQHHQQQHQHEGGSTSPYKSCLCFGESVCSGLEVEIENNNNHFHDGDSTYHMKILVPAVASGAIIGKGGETIASLQKDTGARVKMSKSHDFYPGTTERVCLITGTVDGIMAVLDFVMDKIREKPDLTSKILDAESKQSQERDKQVKILVPNSTAGMIIGKGGAYIKQVKEESGSYVQISQKPKDISLQERCITIIGDKENNKNACKMILSKIVEDPSSGTCLNVSYADINGPVANFNPTGSPYATNQNAINSSTASLNSTLGTTIGGAGTAAGLLVNGTGINLSLNLSSPNPAPNLALATQLLEHIKVALRSSGYSETATTEVCAALGVLAKYGVLGMGVGLQHTNGAHTTLGSYLGVSALDQQTAAAATAATAGNVFGAVGQVNLEQYSAAVAAAAANRPTQQQLDAAAAQFDPFRHLNSNAGQAATPVSLNNNSFGLTAATGTVTTAPTLNAATGAHALSGISKSPTPGDLSAKDTKNVEIPEVIVGAILGPNGRCLVEIQHISGANVQISKKGIFAPGTRNRIVTITGQPSAIAKAQYLIEQKINEEETKRARQIPLATVVN</sequence>
<evidence type="ECO:0000256" key="8">
    <source>
        <dbReference type="SAM" id="MobiDB-lite"/>
    </source>
</evidence>
<keyword evidence="5" id="KW-0508">mRNA splicing</keyword>
<feature type="region of interest" description="Disordered" evidence="8">
    <location>
        <begin position="233"/>
        <end position="382"/>
    </location>
</feature>
<feature type="domain" description="K Homology" evidence="9">
    <location>
        <begin position="414"/>
        <end position="487"/>
    </location>
</feature>
<feature type="compositionally biased region" description="Basic residues" evidence="8">
    <location>
        <begin position="197"/>
        <end position="210"/>
    </location>
</feature>
<keyword evidence="3" id="KW-0677">Repeat</keyword>
<name>A0ABM3UNJ1_MUSDO</name>
<dbReference type="InterPro" id="IPR047274">
    <property type="entry name" value="KH-I_NOVA_rpt3"/>
</dbReference>
<evidence type="ECO:0000256" key="5">
    <source>
        <dbReference type="ARBA" id="ARBA00023187"/>
    </source>
</evidence>
<dbReference type="PANTHER" id="PTHR10288">
    <property type="entry name" value="KH DOMAIN CONTAINING RNA BINDING PROTEIN"/>
    <property type="match status" value="1"/>
</dbReference>
<evidence type="ECO:0000313" key="11">
    <source>
        <dbReference type="RefSeq" id="XP_058975096.1"/>
    </source>
</evidence>
<dbReference type="Proteomes" id="UP001652621">
    <property type="component" value="Unplaced"/>
</dbReference>
<feature type="compositionally biased region" description="Basic residues" evidence="8">
    <location>
        <begin position="357"/>
        <end position="373"/>
    </location>
</feature>
<dbReference type="SMART" id="SM00322">
    <property type="entry name" value="KH"/>
    <property type="match status" value="3"/>
</dbReference>
<evidence type="ECO:0000256" key="4">
    <source>
        <dbReference type="ARBA" id="ARBA00022884"/>
    </source>
</evidence>
<dbReference type="CDD" id="cd22436">
    <property type="entry name" value="KH-I_NOVA_rpt2"/>
    <property type="match status" value="1"/>
</dbReference>
<dbReference type="InterPro" id="IPR047276">
    <property type="entry name" value="KH-I_NOVA_rpt2"/>
</dbReference>
<keyword evidence="6" id="KW-0539">Nucleus</keyword>
<accession>A0ABM3UNJ1</accession>
<dbReference type="InterPro" id="IPR036612">
    <property type="entry name" value="KH_dom_type_1_sf"/>
</dbReference>
<dbReference type="Gene3D" id="3.30.1370.10">
    <property type="entry name" value="K Homology domain, type 1"/>
    <property type="match status" value="3"/>
</dbReference>
<feature type="domain" description="K Homology" evidence="9">
    <location>
        <begin position="507"/>
        <end position="579"/>
    </location>
</feature>
<feature type="compositionally biased region" description="Low complexity" evidence="8">
    <location>
        <begin position="282"/>
        <end position="356"/>
    </location>
</feature>
<feature type="region of interest" description="Disordered" evidence="8">
    <location>
        <begin position="39"/>
        <end position="74"/>
    </location>
</feature>
<dbReference type="Pfam" id="PF00013">
    <property type="entry name" value="KH_1"/>
    <property type="match status" value="3"/>
</dbReference>
<feature type="compositionally biased region" description="Low complexity" evidence="8">
    <location>
        <begin position="56"/>
        <end position="74"/>
    </location>
</feature>
<evidence type="ECO:0000259" key="9">
    <source>
        <dbReference type="SMART" id="SM00322"/>
    </source>
</evidence>
<dbReference type="CDD" id="cd22435">
    <property type="entry name" value="KH-I_NOVA_rpt1"/>
    <property type="match status" value="1"/>
</dbReference>
<evidence type="ECO:0000256" key="2">
    <source>
        <dbReference type="ARBA" id="ARBA00022664"/>
    </source>
</evidence>
<keyword evidence="4 7" id="KW-0694">RNA-binding</keyword>
<feature type="compositionally biased region" description="Polar residues" evidence="8">
    <location>
        <begin position="176"/>
        <end position="186"/>
    </location>
</feature>
<gene>
    <name evidence="11" type="primary">LOC101897889</name>
</gene>
<evidence type="ECO:0000256" key="1">
    <source>
        <dbReference type="ARBA" id="ARBA00004123"/>
    </source>
</evidence>
<feature type="compositionally biased region" description="Low complexity" evidence="8">
    <location>
        <begin position="118"/>
        <end position="134"/>
    </location>
</feature>
<dbReference type="GeneID" id="101897889"/>
<comment type="subcellular location">
    <subcellularLocation>
        <location evidence="1">Nucleus</location>
    </subcellularLocation>
</comment>
<dbReference type="CDD" id="cd09031">
    <property type="entry name" value="KH-I_NOVA_rpt3"/>
    <property type="match status" value="1"/>
</dbReference>